<evidence type="ECO:0000256" key="1">
    <source>
        <dbReference type="SAM" id="Phobius"/>
    </source>
</evidence>
<feature type="transmembrane region" description="Helical" evidence="1">
    <location>
        <begin position="66"/>
        <end position="91"/>
    </location>
</feature>
<keyword evidence="1" id="KW-1133">Transmembrane helix</keyword>
<evidence type="ECO:0000313" key="2">
    <source>
        <dbReference type="EMBL" id="NIJ17941.1"/>
    </source>
</evidence>
<gene>
    <name evidence="2" type="ORF">FHS54_002941</name>
</gene>
<dbReference type="RefSeq" id="WP_167304839.1">
    <property type="nucleotide sequence ID" value="NZ_JAASQR010000004.1"/>
</dbReference>
<keyword evidence="1" id="KW-0812">Transmembrane</keyword>
<sequence>MTINNLHLVTILLMALATYATRVIGYAALSNRTLSARTRAVLDAAPACVLLAVIAPAFVAPKPADVIALAITVVAATRLPMIATVTVAMVASASLRWLTG</sequence>
<keyword evidence="1" id="KW-0472">Membrane</keyword>
<dbReference type="EMBL" id="JAASQR010000004">
    <property type="protein sequence ID" value="NIJ17941.1"/>
    <property type="molecule type" value="Genomic_DNA"/>
</dbReference>
<evidence type="ECO:0000313" key="3">
    <source>
        <dbReference type="Proteomes" id="UP000576821"/>
    </source>
</evidence>
<dbReference type="AlphaFoldDB" id="A0A846MAT8"/>
<feature type="transmembrane region" description="Helical" evidence="1">
    <location>
        <begin position="6"/>
        <end position="29"/>
    </location>
</feature>
<proteinExistence type="predicted"/>
<accession>A0A846MAT8</accession>
<name>A0A846MAT8_9SPHN</name>
<dbReference type="InterPro" id="IPR008407">
    <property type="entry name" value="Brnchd-chn_aa_trnsp_AzlD"/>
</dbReference>
<protein>
    <submittedName>
        <fullName evidence="2">Putative membrane protein</fullName>
    </submittedName>
</protein>
<comment type="caution">
    <text evidence="2">The sequence shown here is derived from an EMBL/GenBank/DDBJ whole genome shotgun (WGS) entry which is preliminary data.</text>
</comment>
<reference evidence="2 3" key="1">
    <citation type="submission" date="2020-03" db="EMBL/GenBank/DDBJ databases">
        <title>Genomic Encyclopedia of Type Strains, Phase IV (KMG-IV): sequencing the most valuable type-strain genomes for metagenomic binning, comparative biology and taxonomic classification.</title>
        <authorList>
            <person name="Goeker M."/>
        </authorList>
    </citation>
    <scope>NUCLEOTIDE SEQUENCE [LARGE SCALE GENOMIC DNA]</scope>
    <source>
        <strain evidence="2 3">DSM 21299</strain>
    </source>
</reference>
<dbReference type="Pfam" id="PF05437">
    <property type="entry name" value="AzlD"/>
    <property type="match status" value="1"/>
</dbReference>
<dbReference type="Proteomes" id="UP000576821">
    <property type="component" value="Unassembled WGS sequence"/>
</dbReference>
<keyword evidence="3" id="KW-1185">Reference proteome</keyword>
<feature type="transmembrane region" description="Helical" evidence="1">
    <location>
        <begin position="41"/>
        <end position="60"/>
    </location>
</feature>
<organism evidence="2 3">
    <name type="scientific">Sphingobium vermicomposti</name>
    <dbReference type="NCBI Taxonomy" id="529005"/>
    <lineage>
        <taxon>Bacteria</taxon>
        <taxon>Pseudomonadati</taxon>
        <taxon>Pseudomonadota</taxon>
        <taxon>Alphaproteobacteria</taxon>
        <taxon>Sphingomonadales</taxon>
        <taxon>Sphingomonadaceae</taxon>
        <taxon>Sphingobium</taxon>
    </lineage>
</organism>